<evidence type="ECO:0000313" key="8">
    <source>
        <dbReference type="EMBL" id="KAK7085177.1"/>
    </source>
</evidence>
<dbReference type="SMART" id="SM00020">
    <property type="entry name" value="Tryp_SPc"/>
    <property type="match status" value="1"/>
</dbReference>
<dbReference type="Pfam" id="PF00089">
    <property type="entry name" value="Trypsin"/>
    <property type="match status" value="1"/>
</dbReference>
<feature type="domain" description="Peptidase S1" evidence="7">
    <location>
        <begin position="42"/>
        <end position="295"/>
    </location>
</feature>
<dbReference type="GO" id="GO:0004252">
    <property type="term" value="F:serine-type endopeptidase activity"/>
    <property type="evidence" value="ECO:0007669"/>
    <property type="project" value="InterPro"/>
</dbReference>
<keyword evidence="8" id="KW-0472">Membrane</keyword>
<dbReference type="PANTHER" id="PTHR24256">
    <property type="entry name" value="TRYPTASE-RELATED"/>
    <property type="match status" value="1"/>
</dbReference>
<sequence>MNAKYSNFCPGTVEESLCGKANCACCLSEKKCKCGQSNEVRIIGGIDVTPQNKYPWMAKLTMVSKQGVYQCGGTVINDRYVLTAAHCLYDDISSQYLKPKNVIVTLGDHDQFSSDDDVPGVTRDADVAAVIPHEKFDFNSFGFDVALLKLEKPINLSSYKEIRAACLPKSATQTYAGFNGTAMGWGLTDYSDFFSSPFILQEVTVLILEPKCSGYIPDKFTVKEDMLCTGTKKGGQGICVGDSGGPLVVNESGMYTLVGMPSVVYITENQCGGPKVADIYTRVSSFLDWILEHTEDAEYCS</sequence>
<dbReference type="PROSITE" id="PS50240">
    <property type="entry name" value="TRYPSIN_DOM"/>
    <property type="match status" value="1"/>
</dbReference>
<organism evidence="8 9">
    <name type="scientific">Halocaridina rubra</name>
    <name type="common">Hawaiian red shrimp</name>
    <dbReference type="NCBI Taxonomy" id="373956"/>
    <lineage>
        <taxon>Eukaryota</taxon>
        <taxon>Metazoa</taxon>
        <taxon>Ecdysozoa</taxon>
        <taxon>Arthropoda</taxon>
        <taxon>Crustacea</taxon>
        <taxon>Multicrustacea</taxon>
        <taxon>Malacostraca</taxon>
        <taxon>Eumalacostraca</taxon>
        <taxon>Eucarida</taxon>
        <taxon>Decapoda</taxon>
        <taxon>Pleocyemata</taxon>
        <taxon>Caridea</taxon>
        <taxon>Atyoidea</taxon>
        <taxon>Atyidae</taxon>
        <taxon>Halocaridina</taxon>
    </lineage>
</organism>
<dbReference type="EC" id="3.4.21.106" evidence="8"/>
<keyword evidence="9" id="KW-1185">Reference proteome</keyword>
<dbReference type="InterPro" id="IPR018114">
    <property type="entry name" value="TRYPSIN_HIS"/>
</dbReference>
<dbReference type="Gene3D" id="2.40.10.10">
    <property type="entry name" value="Trypsin-like serine proteases"/>
    <property type="match status" value="1"/>
</dbReference>
<dbReference type="GO" id="GO:0006508">
    <property type="term" value="P:proteolysis"/>
    <property type="evidence" value="ECO:0007669"/>
    <property type="project" value="UniProtKB-KW"/>
</dbReference>
<dbReference type="InterPro" id="IPR001314">
    <property type="entry name" value="Peptidase_S1A"/>
</dbReference>
<dbReference type="InterPro" id="IPR009003">
    <property type="entry name" value="Peptidase_S1_PA"/>
</dbReference>
<dbReference type="PRINTS" id="PR00722">
    <property type="entry name" value="CHYMOTRYPSIN"/>
</dbReference>
<dbReference type="EMBL" id="JAXCGZ010001889">
    <property type="protein sequence ID" value="KAK7085177.1"/>
    <property type="molecule type" value="Genomic_DNA"/>
</dbReference>
<dbReference type="AlphaFoldDB" id="A0AAN9AFW9"/>
<evidence type="ECO:0000256" key="2">
    <source>
        <dbReference type="ARBA" id="ARBA00022801"/>
    </source>
</evidence>
<dbReference type="CDD" id="cd00190">
    <property type="entry name" value="Tryp_SPc"/>
    <property type="match status" value="1"/>
</dbReference>
<dbReference type="InterPro" id="IPR043504">
    <property type="entry name" value="Peptidase_S1_PA_chymotrypsin"/>
</dbReference>
<protein>
    <submittedName>
        <fullName evidence="8">Transmembrane protease serine 6</fullName>
        <ecNumber evidence="8">3.4.21.106</ecNumber>
    </submittedName>
</protein>
<accession>A0AAN9AFW9</accession>
<dbReference type="PROSITE" id="PS00135">
    <property type="entry name" value="TRYPSIN_SER"/>
    <property type="match status" value="1"/>
</dbReference>
<gene>
    <name evidence="8" type="primary">TMPRSS6_6</name>
    <name evidence="8" type="ORF">SK128_015721</name>
</gene>
<comment type="similarity">
    <text evidence="5">Belongs to the peptidase S1 family. CLIP subfamily.</text>
</comment>
<reference evidence="8 9" key="1">
    <citation type="submission" date="2023-11" db="EMBL/GenBank/DDBJ databases">
        <title>Halocaridina rubra genome assembly.</title>
        <authorList>
            <person name="Smith C."/>
        </authorList>
    </citation>
    <scope>NUCLEOTIDE SEQUENCE [LARGE SCALE GENOMIC DNA]</scope>
    <source>
        <strain evidence="8">EP-1</strain>
        <tissue evidence="8">Whole</tissue>
    </source>
</reference>
<evidence type="ECO:0000256" key="3">
    <source>
        <dbReference type="ARBA" id="ARBA00022825"/>
    </source>
</evidence>
<evidence type="ECO:0000256" key="4">
    <source>
        <dbReference type="ARBA" id="ARBA00023157"/>
    </source>
</evidence>
<evidence type="ECO:0000256" key="1">
    <source>
        <dbReference type="ARBA" id="ARBA00022670"/>
    </source>
</evidence>
<dbReference type="FunFam" id="2.40.10.10:FF:000060">
    <property type="entry name" value="Acrosin"/>
    <property type="match status" value="1"/>
</dbReference>
<evidence type="ECO:0000256" key="6">
    <source>
        <dbReference type="RuleBase" id="RU363034"/>
    </source>
</evidence>
<evidence type="ECO:0000256" key="5">
    <source>
        <dbReference type="ARBA" id="ARBA00024195"/>
    </source>
</evidence>
<evidence type="ECO:0000259" key="7">
    <source>
        <dbReference type="PROSITE" id="PS50240"/>
    </source>
</evidence>
<keyword evidence="3 6" id="KW-0720">Serine protease</keyword>
<keyword evidence="8" id="KW-0812">Transmembrane</keyword>
<dbReference type="PROSITE" id="PS00134">
    <property type="entry name" value="TRYPSIN_HIS"/>
    <property type="match status" value="1"/>
</dbReference>
<dbReference type="InterPro" id="IPR001254">
    <property type="entry name" value="Trypsin_dom"/>
</dbReference>
<dbReference type="InterPro" id="IPR051487">
    <property type="entry name" value="Ser/Thr_Proteases_Immune/Dev"/>
</dbReference>
<dbReference type="Proteomes" id="UP001381693">
    <property type="component" value="Unassembled WGS sequence"/>
</dbReference>
<proteinExistence type="inferred from homology"/>
<dbReference type="SUPFAM" id="SSF50494">
    <property type="entry name" value="Trypsin-like serine proteases"/>
    <property type="match status" value="1"/>
</dbReference>
<evidence type="ECO:0000313" key="9">
    <source>
        <dbReference type="Proteomes" id="UP001381693"/>
    </source>
</evidence>
<name>A0AAN9AFW9_HALRR</name>
<keyword evidence="1 6" id="KW-0645">Protease</keyword>
<keyword evidence="4" id="KW-1015">Disulfide bond</keyword>
<dbReference type="InterPro" id="IPR033116">
    <property type="entry name" value="TRYPSIN_SER"/>
</dbReference>
<comment type="caution">
    <text evidence="8">The sequence shown here is derived from an EMBL/GenBank/DDBJ whole genome shotgun (WGS) entry which is preliminary data.</text>
</comment>
<keyword evidence="2 6" id="KW-0378">Hydrolase</keyword>